<dbReference type="SUPFAM" id="SSF103473">
    <property type="entry name" value="MFS general substrate transporter"/>
    <property type="match status" value="1"/>
</dbReference>
<evidence type="ECO:0000259" key="5">
    <source>
        <dbReference type="PROSITE" id="PS50850"/>
    </source>
</evidence>
<feature type="transmembrane region" description="Helical" evidence="4">
    <location>
        <begin position="323"/>
        <end position="343"/>
    </location>
</feature>
<evidence type="ECO:0000256" key="1">
    <source>
        <dbReference type="ARBA" id="ARBA00022692"/>
    </source>
</evidence>
<protein>
    <submittedName>
        <fullName evidence="6">MFS transporter</fullName>
    </submittedName>
</protein>
<feature type="transmembrane region" description="Helical" evidence="4">
    <location>
        <begin position="59"/>
        <end position="78"/>
    </location>
</feature>
<name>A0A6M1LSU2_9PROT</name>
<evidence type="ECO:0000256" key="2">
    <source>
        <dbReference type="ARBA" id="ARBA00022989"/>
    </source>
</evidence>
<feature type="transmembrane region" description="Helical" evidence="4">
    <location>
        <begin position="253"/>
        <end position="271"/>
    </location>
</feature>
<organism evidence="6 7">
    <name type="scientific">Falsiroseomonas algicola</name>
    <dbReference type="NCBI Taxonomy" id="2716930"/>
    <lineage>
        <taxon>Bacteria</taxon>
        <taxon>Pseudomonadati</taxon>
        <taxon>Pseudomonadota</taxon>
        <taxon>Alphaproteobacteria</taxon>
        <taxon>Acetobacterales</taxon>
        <taxon>Roseomonadaceae</taxon>
        <taxon>Falsiroseomonas</taxon>
    </lineage>
</organism>
<keyword evidence="7" id="KW-1185">Reference proteome</keyword>
<feature type="transmembrane region" description="Helical" evidence="4">
    <location>
        <begin position="84"/>
        <end position="107"/>
    </location>
</feature>
<dbReference type="PANTHER" id="PTHR11360">
    <property type="entry name" value="MONOCARBOXYLATE TRANSPORTER"/>
    <property type="match status" value="1"/>
</dbReference>
<dbReference type="EMBL" id="JAAIKB010000015">
    <property type="protein sequence ID" value="NGM23471.1"/>
    <property type="molecule type" value="Genomic_DNA"/>
</dbReference>
<feature type="transmembrane region" description="Helical" evidence="4">
    <location>
        <begin position="146"/>
        <end position="168"/>
    </location>
</feature>
<proteinExistence type="predicted"/>
<dbReference type="PROSITE" id="PS50850">
    <property type="entry name" value="MFS"/>
    <property type="match status" value="1"/>
</dbReference>
<gene>
    <name evidence="6" type="ORF">G3576_25890</name>
</gene>
<dbReference type="AlphaFoldDB" id="A0A6M1LSU2"/>
<dbReference type="Proteomes" id="UP000475385">
    <property type="component" value="Unassembled WGS sequence"/>
</dbReference>
<reference evidence="6 7" key="1">
    <citation type="submission" date="2020-02" db="EMBL/GenBank/DDBJ databases">
        <authorList>
            <person name="Kim H.M."/>
            <person name="Jeon C.O."/>
        </authorList>
    </citation>
    <scope>NUCLEOTIDE SEQUENCE [LARGE SCALE GENOMIC DNA]</scope>
    <source>
        <strain evidence="6 7">PeD5</strain>
    </source>
</reference>
<dbReference type="Gene3D" id="1.20.1250.20">
    <property type="entry name" value="MFS general substrate transporter like domains"/>
    <property type="match status" value="1"/>
</dbReference>
<feature type="transmembrane region" description="Helical" evidence="4">
    <location>
        <begin position="283"/>
        <end position="302"/>
    </location>
</feature>
<comment type="caution">
    <text evidence="6">The sequence shown here is derived from an EMBL/GenBank/DDBJ whole genome shotgun (WGS) entry which is preliminary data.</text>
</comment>
<dbReference type="InterPro" id="IPR020846">
    <property type="entry name" value="MFS_dom"/>
</dbReference>
<evidence type="ECO:0000256" key="4">
    <source>
        <dbReference type="SAM" id="Phobius"/>
    </source>
</evidence>
<reference evidence="6 7" key="2">
    <citation type="submission" date="2020-03" db="EMBL/GenBank/DDBJ databases">
        <title>Roseomonas stagni sp. nov., isolated from pond water in Japan.</title>
        <authorList>
            <person name="Furuhata K."/>
            <person name="Miyamoto H."/>
            <person name="Goto K."/>
        </authorList>
    </citation>
    <scope>NUCLEOTIDE SEQUENCE [LARGE SCALE GENOMIC DNA]</scope>
    <source>
        <strain evidence="6 7">PeD5</strain>
    </source>
</reference>
<feature type="transmembrane region" description="Helical" evidence="4">
    <location>
        <begin position="119"/>
        <end position="140"/>
    </location>
</feature>
<dbReference type="RefSeq" id="WP_164697390.1">
    <property type="nucleotide sequence ID" value="NZ_JAAIKB010000015.1"/>
</dbReference>
<dbReference type="GO" id="GO:0022857">
    <property type="term" value="F:transmembrane transporter activity"/>
    <property type="evidence" value="ECO:0007669"/>
    <property type="project" value="InterPro"/>
</dbReference>
<evidence type="ECO:0000313" key="7">
    <source>
        <dbReference type="Proteomes" id="UP000475385"/>
    </source>
</evidence>
<keyword evidence="1 4" id="KW-0812">Transmembrane</keyword>
<evidence type="ECO:0000313" key="6">
    <source>
        <dbReference type="EMBL" id="NGM23471.1"/>
    </source>
</evidence>
<keyword evidence="2 4" id="KW-1133">Transmembrane helix</keyword>
<feature type="transmembrane region" description="Helical" evidence="4">
    <location>
        <begin position="349"/>
        <end position="365"/>
    </location>
</feature>
<feature type="domain" description="Major facilitator superfamily (MFS) profile" evidence="5">
    <location>
        <begin position="1"/>
        <end position="372"/>
    </location>
</feature>
<dbReference type="InterPro" id="IPR011701">
    <property type="entry name" value="MFS"/>
</dbReference>
<dbReference type="InterPro" id="IPR036259">
    <property type="entry name" value="MFS_trans_sf"/>
</dbReference>
<sequence length="372" mass="37834">MILGWGTGYFVPGVLGPAIERDLGLPAGTSFMIVAIQLGLAGLLAPPVGRLIDRRGPRAVMVAGSAFYAAGLVVLAAAPGLLVGLLACLLLGLAAAMTLSEASNAALATLGAEGARRRIAALAAISGLSAAVAWPSLSWAEAQWGWRVAVLGAAATHLLIALPLHAWLVPRGSRERAPRGRAPRLPTRLRWLSAAMTTQVLVGSSLLANMVAVVEALGMDRGSAIFWASLTGPAQVAARLIDMLGGAKLRAMTVASIALLAMPASILLPVLGHGLAPGLGPAITVPIFVLCYGLASGVMSVMRPATLIELHGTDGYATVAGKVMAPVTFAMAVAPVLFAPLLLNAGADVALPVIAAICFGGFLMLRRAARGL</sequence>
<feature type="transmembrane region" description="Helical" evidence="4">
    <location>
        <begin position="224"/>
        <end position="241"/>
    </location>
</feature>
<keyword evidence="3 4" id="KW-0472">Membrane</keyword>
<feature type="transmembrane region" description="Helical" evidence="4">
    <location>
        <begin position="31"/>
        <end position="52"/>
    </location>
</feature>
<accession>A0A6M1LSU2</accession>
<dbReference type="InterPro" id="IPR050327">
    <property type="entry name" value="Proton-linked_MCT"/>
</dbReference>
<dbReference type="Pfam" id="PF07690">
    <property type="entry name" value="MFS_1"/>
    <property type="match status" value="1"/>
</dbReference>
<evidence type="ECO:0000256" key="3">
    <source>
        <dbReference type="ARBA" id="ARBA00023136"/>
    </source>
</evidence>
<feature type="transmembrane region" description="Helical" evidence="4">
    <location>
        <begin position="189"/>
        <end position="212"/>
    </location>
</feature>